<comment type="caution">
    <text evidence="12">The sequence shown here is derived from an EMBL/GenBank/DDBJ whole genome shotgun (WGS) entry which is preliminary data.</text>
</comment>
<dbReference type="OrthoDB" id="9802228at2"/>
<evidence type="ECO:0000256" key="5">
    <source>
        <dbReference type="ARBA" id="ARBA00022679"/>
    </source>
</evidence>
<feature type="domain" description="Methylated-DNA-[protein]-cysteine S-methyltransferase DNA binding" evidence="10">
    <location>
        <begin position="91"/>
        <end position="170"/>
    </location>
</feature>
<dbReference type="InterPro" id="IPR023546">
    <property type="entry name" value="MGMT"/>
</dbReference>
<dbReference type="GO" id="GO:0032259">
    <property type="term" value="P:methylation"/>
    <property type="evidence" value="ECO:0007669"/>
    <property type="project" value="UniProtKB-KW"/>
</dbReference>
<comment type="subcellular location">
    <subcellularLocation>
        <location evidence="9">Cytoplasm</location>
    </subcellularLocation>
</comment>
<organism evidence="12 13">
    <name type="scientific">Neobacillus cucumis</name>
    <dbReference type="NCBI Taxonomy" id="1740721"/>
    <lineage>
        <taxon>Bacteria</taxon>
        <taxon>Bacillati</taxon>
        <taxon>Bacillota</taxon>
        <taxon>Bacilli</taxon>
        <taxon>Bacillales</taxon>
        <taxon>Bacillaceae</taxon>
        <taxon>Neobacillus</taxon>
    </lineage>
</organism>
<dbReference type="EMBL" id="PGVE01000064">
    <property type="protein sequence ID" value="PLS02877.1"/>
    <property type="molecule type" value="Genomic_DNA"/>
</dbReference>
<comment type="catalytic activity">
    <reaction evidence="8 9">
        <text>a 6-O-methyl-2'-deoxyguanosine in DNA + L-cysteinyl-[protein] = S-methyl-L-cysteinyl-[protein] + a 2'-deoxyguanosine in DNA</text>
        <dbReference type="Rhea" id="RHEA:24000"/>
        <dbReference type="Rhea" id="RHEA-COMP:10131"/>
        <dbReference type="Rhea" id="RHEA-COMP:10132"/>
        <dbReference type="Rhea" id="RHEA-COMP:11367"/>
        <dbReference type="Rhea" id="RHEA-COMP:11368"/>
        <dbReference type="ChEBI" id="CHEBI:29950"/>
        <dbReference type="ChEBI" id="CHEBI:82612"/>
        <dbReference type="ChEBI" id="CHEBI:85445"/>
        <dbReference type="ChEBI" id="CHEBI:85448"/>
        <dbReference type="EC" id="2.1.1.63"/>
    </reaction>
</comment>
<dbReference type="SUPFAM" id="SSF46767">
    <property type="entry name" value="Methylated DNA-protein cysteine methyltransferase, C-terminal domain"/>
    <property type="match status" value="1"/>
</dbReference>
<evidence type="ECO:0000256" key="2">
    <source>
        <dbReference type="ARBA" id="ARBA00008711"/>
    </source>
</evidence>
<keyword evidence="3 9" id="KW-0963">Cytoplasm</keyword>
<evidence type="ECO:0000259" key="10">
    <source>
        <dbReference type="Pfam" id="PF01035"/>
    </source>
</evidence>
<evidence type="ECO:0000256" key="3">
    <source>
        <dbReference type="ARBA" id="ARBA00022490"/>
    </source>
</evidence>
<comment type="similarity">
    <text evidence="2 9">Belongs to the MGMT family.</text>
</comment>
<evidence type="ECO:0000313" key="12">
    <source>
        <dbReference type="EMBL" id="PLS02877.1"/>
    </source>
</evidence>
<dbReference type="AlphaFoldDB" id="A0A2N5HBI1"/>
<gene>
    <name evidence="12" type="ORF">CVD27_16955</name>
</gene>
<evidence type="ECO:0000256" key="1">
    <source>
        <dbReference type="ARBA" id="ARBA00001286"/>
    </source>
</evidence>
<comment type="miscellaneous">
    <text evidence="9">This enzyme catalyzes only one turnover and therefore is not strictly catalytic. According to one definition, an enzyme is a biocatalyst that acts repeatedly and over many reaction cycles.</text>
</comment>
<dbReference type="PANTHER" id="PTHR10815:SF12">
    <property type="entry name" value="METHYLATED-DNA--PROTEIN-CYSTEINE METHYLTRANSFERASE, INDUCIBLE"/>
    <property type="match status" value="1"/>
</dbReference>
<comment type="catalytic activity">
    <reaction evidence="1 9">
        <text>a 4-O-methyl-thymidine in DNA + L-cysteinyl-[protein] = a thymidine in DNA + S-methyl-L-cysteinyl-[protein]</text>
        <dbReference type="Rhea" id="RHEA:53428"/>
        <dbReference type="Rhea" id="RHEA-COMP:10131"/>
        <dbReference type="Rhea" id="RHEA-COMP:10132"/>
        <dbReference type="Rhea" id="RHEA-COMP:13555"/>
        <dbReference type="Rhea" id="RHEA-COMP:13556"/>
        <dbReference type="ChEBI" id="CHEBI:29950"/>
        <dbReference type="ChEBI" id="CHEBI:82612"/>
        <dbReference type="ChEBI" id="CHEBI:137386"/>
        <dbReference type="ChEBI" id="CHEBI:137387"/>
        <dbReference type="EC" id="2.1.1.63"/>
    </reaction>
</comment>
<evidence type="ECO:0000313" key="13">
    <source>
        <dbReference type="Proteomes" id="UP000234950"/>
    </source>
</evidence>
<evidence type="ECO:0000256" key="6">
    <source>
        <dbReference type="ARBA" id="ARBA00022763"/>
    </source>
</evidence>
<dbReference type="Proteomes" id="UP000234950">
    <property type="component" value="Unassembled WGS sequence"/>
</dbReference>
<name>A0A2N5HBI1_9BACI</name>
<accession>A0A2N5HBI1</accession>
<reference evidence="12 13" key="1">
    <citation type="submission" date="2017-11" db="EMBL/GenBank/DDBJ databases">
        <title>Comparitive Functional Genomics of Dry Heat Resistant strains isolated from the Viking Spacecraft.</title>
        <authorList>
            <person name="Seuylemezian A."/>
            <person name="Cooper K."/>
            <person name="Vaishampayan P."/>
        </authorList>
    </citation>
    <scope>NUCLEOTIDE SEQUENCE [LARGE SCALE GENOMIC DNA]</scope>
    <source>
        <strain evidence="12 13">V32-6</strain>
    </source>
</reference>
<evidence type="ECO:0000256" key="7">
    <source>
        <dbReference type="ARBA" id="ARBA00023204"/>
    </source>
</evidence>
<dbReference type="NCBIfam" id="TIGR00589">
    <property type="entry name" value="ogt"/>
    <property type="match status" value="1"/>
</dbReference>
<proteinExistence type="inferred from homology"/>
<dbReference type="Gene3D" id="3.30.160.70">
    <property type="entry name" value="Methylated DNA-protein cysteine methyltransferase domain"/>
    <property type="match status" value="1"/>
</dbReference>
<dbReference type="PANTHER" id="PTHR10815">
    <property type="entry name" value="METHYLATED-DNA--PROTEIN-CYSTEINE METHYLTRANSFERASE"/>
    <property type="match status" value="1"/>
</dbReference>
<evidence type="ECO:0000256" key="9">
    <source>
        <dbReference type="HAMAP-Rule" id="MF_00772"/>
    </source>
</evidence>
<evidence type="ECO:0000259" key="11">
    <source>
        <dbReference type="Pfam" id="PF02870"/>
    </source>
</evidence>
<evidence type="ECO:0000256" key="4">
    <source>
        <dbReference type="ARBA" id="ARBA00022603"/>
    </source>
</evidence>
<dbReference type="InterPro" id="IPR001497">
    <property type="entry name" value="MethylDNA_cys_MeTrfase_AS"/>
</dbReference>
<keyword evidence="5 9" id="KW-0808">Transferase</keyword>
<dbReference type="GO" id="GO:0003908">
    <property type="term" value="F:methylated-DNA-[protein]-cysteine S-methyltransferase activity"/>
    <property type="evidence" value="ECO:0007669"/>
    <property type="project" value="UniProtKB-UniRule"/>
</dbReference>
<dbReference type="HAMAP" id="MF_00772">
    <property type="entry name" value="OGT"/>
    <property type="match status" value="1"/>
</dbReference>
<dbReference type="GO" id="GO:0005737">
    <property type="term" value="C:cytoplasm"/>
    <property type="evidence" value="ECO:0007669"/>
    <property type="project" value="UniProtKB-SubCell"/>
</dbReference>
<keyword evidence="7 9" id="KW-0234">DNA repair</keyword>
<dbReference type="EC" id="2.1.1.63" evidence="9"/>
<dbReference type="PROSITE" id="PS00374">
    <property type="entry name" value="MGMT"/>
    <property type="match status" value="1"/>
</dbReference>
<dbReference type="Pfam" id="PF01035">
    <property type="entry name" value="DNA_binding_1"/>
    <property type="match status" value="1"/>
</dbReference>
<evidence type="ECO:0000256" key="8">
    <source>
        <dbReference type="ARBA" id="ARBA00049348"/>
    </source>
</evidence>
<keyword evidence="4 9" id="KW-0489">Methyltransferase</keyword>
<dbReference type="InterPro" id="IPR008332">
    <property type="entry name" value="MethylG_MeTrfase_N"/>
</dbReference>
<protein>
    <recommendedName>
        <fullName evidence="9">Methylated-DNA--protein-cysteine methyltransferase</fullName>
        <ecNumber evidence="9">2.1.1.63</ecNumber>
    </recommendedName>
    <alternativeName>
        <fullName evidence="9">6-O-methylguanine-DNA methyltransferase</fullName>
        <shortName evidence="9">MGMT</shortName>
    </alternativeName>
    <alternativeName>
        <fullName evidence="9">O-6-methylguanine-DNA-alkyltransferase</fullName>
    </alternativeName>
</protein>
<dbReference type="InterPro" id="IPR036388">
    <property type="entry name" value="WH-like_DNA-bd_sf"/>
</dbReference>
<dbReference type="RefSeq" id="WP_101649075.1">
    <property type="nucleotide sequence ID" value="NZ_PGVE01000064.1"/>
</dbReference>
<comment type="function">
    <text evidence="9">Involved in the cellular defense against the biological effects of O6-methylguanine (O6-MeG) and O4-methylthymine (O4-MeT) in DNA. Repairs the methylated nucleobase in DNA by stoichiometrically transferring the methyl group to a cysteine residue in the enzyme. This is a suicide reaction: the enzyme is irreversibly inactivated.</text>
</comment>
<dbReference type="Gene3D" id="1.10.10.10">
    <property type="entry name" value="Winged helix-like DNA-binding domain superfamily/Winged helix DNA-binding domain"/>
    <property type="match status" value="1"/>
</dbReference>
<dbReference type="CDD" id="cd06445">
    <property type="entry name" value="ATase"/>
    <property type="match status" value="1"/>
</dbReference>
<sequence>MKTQTKPAIYWSLLDYKDWKMYIAATSKGLCFVGSQNRPFEELEAWAKKGFPGSPLVESKEKLMAYERELADYLEGKRKSFTLPFDYNGTDFQLAVWKALCEIPFGETRSYSEIANAINKPAAVRAVGTAIGKNPVLITVPCHRVVGKNGSLTGYRGGLEMKTRLLELERQG</sequence>
<dbReference type="SUPFAM" id="SSF53155">
    <property type="entry name" value="Methylated DNA-protein cysteine methyltransferase domain"/>
    <property type="match status" value="1"/>
</dbReference>
<dbReference type="InterPro" id="IPR014048">
    <property type="entry name" value="MethylDNA_cys_MeTrfase_DNA-bd"/>
</dbReference>
<keyword evidence="13" id="KW-1185">Reference proteome</keyword>
<feature type="domain" description="Methylguanine DNA methyltransferase ribonuclease-like" evidence="11">
    <location>
        <begin position="9"/>
        <end position="87"/>
    </location>
</feature>
<keyword evidence="6 9" id="KW-0227">DNA damage</keyword>
<dbReference type="InterPro" id="IPR036631">
    <property type="entry name" value="MGMT_N_sf"/>
</dbReference>
<dbReference type="Pfam" id="PF02870">
    <property type="entry name" value="Methyltransf_1N"/>
    <property type="match status" value="1"/>
</dbReference>
<dbReference type="FunFam" id="1.10.10.10:FF:000214">
    <property type="entry name" value="Methylated-DNA--protein-cysteine methyltransferase"/>
    <property type="match status" value="1"/>
</dbReference>
<dbReference type="InterPro" id="IPR036217">
    <property type="entry name" value="MethylDNA_cys_MeTrfase_DNAb"/>
</dbReference>
<feature type="active site" description="Nucleophile; methyl group acceptor" evidence="9">
    <location>
        <position position="142"/>
    </location>
</feature>
<dbReference type="GO" id="GO:0006307">
    <property type="term" value="P:DNA alkylation repair"/>
    <property type="evidence" value="ECO:0007669"/>
    <property type="project" value="UniProtKB-UniRule"/>
</dbReference>